<dbReference type="InterPro" id="IPR035421">
    <property type="entry name" value="Terminase_6C"/>
</dbReference>
<evidence type="ECO:0000313" key="3">
    <source>
        <dbReference type="EMBL" id="MBA4542006.1"/>
    </source>
</evidence>
<dbReference type="AlphaFoldDB" id="A0A7W1X8I6"/>
<sequence>MKGGGDVLDYKERIDREKRRARMKLLEEYNDLLEKKKRKESGLSERELKTYIDNLEELKVLQRIDRAEEDILYFMYEYFSANRNPENETNLVPDPNFTMDDAPEFHRELCDMLRQVTRRELKKVAYAAPRGHAKSAYLSNCFPLHEVVYNKRKYILIISETDGMAQKFVEWIADQLKHNAKLRNDFGSLLEVNPRKNERDNQEAFLTHTGILVEASSMGKQLRGKRNKSYQPDLVILDDLESAKNTNTADLREKNLEWLNKVVMPIGDKETAFVYMGTIVHVNGLLPYVLNSADFKSKIYRAIVQPAERTDLWDQFAEILRNRTDPDRMEKARRLYEENRDEMLRGARVLWEYRWSYFDLMVEKVERGTKAFNSEYQNNPIDEESQRFRPETFIYFDYKDLIDEKTKKPITLEYYGFWDPAVGKKRGSDYNAIVIIGRCRRTGVLYVRETWAKQCPASVAMTAAIDLIQKYNPRIFGVETIQAQHDYYVQLRTALTKAGHYTTKLKPVPYQAGKKEDRIDVLEPLFENGTLRLMRHQHLLIEQLEMFPSGDHDDLPDALASCVNLAGGTRMRKSYYKKPLGL</sequence>
<dbReference type="Proteomes" id="UP000530514">
    <property type="component" value="Unassembled WGS sequence"/>
</dbReference>
<evidence type="ECO:0000256" key="1">
    <source>
        <dbReference type="ARBA" id="ARBA00022612"/>
    </source>
</evidence>
<keyword evidence="1" id="KW-1188">Viral release from host cell</keyword>
<dbReference type="Gene3D" id="3.30.420.240">
    <property type="match status" value="1"/>
</dbReference>
<protein>
    <submittedName>
        <fullName evidence="3">Phage terminase large subunit</fullName>
    </submittedName>
</protein>
<dbReference type="NCBIfam" id="TIGR01630">
    <property type="entry name" value="psiM2_ORF9"/>
    <property type="match status" value="1"/>
</dbReference>
<comment type="caution">
    <text evidence="3">The sequence shown here is derived from an EMBL/GenBank/DDBJ whole genome shotgun (WGS) entry which is preliminary data.</text>
</comment>
<accession>A0A7W1X8I6</accession>
<dbReference type="InterPro" id="IPR027417">
    <property type="entry name" value="P-loop_NTPase"/>
</dbReference>
<organism evidence="3 4">
    <name type="scientific">Thermoactinomyces daqus</name>
    <dbReference type="NCBI Taxonomy" id="1329516"/>
    <lineage>
        <taxon>Bacteria</taxon>
        <taxon>Bacillati</taxon>
        <taxon>Bacillota</taxon>
        <taxon>Bacilli</taxon>
        <taxon>Bacillales</taxon>
        <taxon>Thermoactinomycetaceae</taxon>
        <taxon>Thermoactinomyces</taxon>
    </lineage>
</organism>
<evidence type="ECO:0000259" key="2">
    <source>
        <dbReference type="Pfam" id="PF17289"/>
    </source>
</evidence>
<dbReference type="OrthoDB" id="378710at2"/>
<dbReference type="InterPro" id="IPR006517">
    <property type="entry name" value="Phage_terminase_lsu-like_C"/>
</dbReference>
<gene>
    <name evidence="3" type="primary">terL</name>
    <name evidence="3" type="ORF">H1164_03705</name>
</gene>
<dbReference type="Pfam" id="PF17289">
    <property type="entry name" value="Terminase_6C"/>
    <property type="match status" value="1"/>
</dbReference>
<proteinExistence type="predicted"/>
<dbReference type="Gene3D" id="3.40.50.300">
    <property type="entry name" value="P-loop containing nucleotide triphosphate hydrolases"/>
    <property type="match status" value="1"/>
</dbReference>
<keyword evidence="4" id="KW-1185">Reference proteome</keyword>
<evidence type="ECO:0000313" key="4">
    <source>
        <dbReference type="Proteomes" id="UP000530514"/>
    </source>
</evidence>
<reference evidence="3 4" key="1">
    <citation type="submission" date="2020-07" db="EMBL/GenBank/DDBJ databases">
        <authorList>
            <person name="Feng H."/>
        </authorList>
    </citation>
    <scope>NUCLEOTIDE SEQUENCE [LARGE SCALE GENOMIC DNA]</scope>
    <source>
        <strain evidence="4">s-11</strain>
    </source>
</reference>
<dbReference type="EMBL" id="JACEIP010000004">
    <property type="protein sequence ID" value="MBA4542006.1"/>
    <property type="molecule type" value="Genomic_DNA"/>
</dbReference>
<feature type="domain" description="Terminase large subunit gp17-like C-terminal" evidence="2">
    <location>
        <begin position="418"/>
        <end position="560"/>
    </location>
</feature>
<name>A0A7W1X8I6_9BACL</name>